<name>A0A399EIQ9_9DEIN</name>
<keyword evidence="3" id="KW-1185">Reference proteome</keyword>
<feature type="region of interest" description="Disordered" evidence="1">
    <location>
        <begin position="1"/>
        <end position="25"/>
    </location>
</feature>
<dbReference type="AlphaFoldDB" id="A0A399EIQ9"/>
<dbReference type="EMBL" id="QWKZ01000092">
    <property type="protein sequence ID" value="RIH82969.1"/>
    <property type="molecule type" value="Genomic_DNA"/>
</dbReference>
<organism evidence="2 3">
    <name type="scientific">Meiothermus luteus</name>
    <dbReference type="NCBI Taxonomy" id="2026184"/>
    <lineage>
        <taxon>Bacteria</taxon>
        <taxon>Thermotogati</taxon>
        <taxon>Deinococcota</taxon>
        <taxon>Deinococci</taxon>
        <taxon>Thermales</taxon>
        <taxon>Thermaceae</taxon>
        <taxon>Meiothermus</taxon>
    </lineage>
</organism>
<feature type="compositionally biased region" description="Basic and acidic residues" evidence="1">
    <location>
        <begin position="1"/>
        <end position="10"/>
    </location>
</feature>
<evidence type="ECO:0000313" key="3">
    <source>
        <dbReference type="Proteomes" id="UP000265800"/>
    </source>
</evidence>
<evidence type="ECO:0000256" key="1">
    <source>
        <dbReference type="SAM" id="MobiDB-lite"/>
    </source>
</evidence>
<evidence type="ECO:0000313" key="2">
    <source>
        <dbReference type="EMBL" id="RIH82969.1"/>
    </source>
</evidence>
<protein>
    <submittedName>
        <fullName evidence="2">Uncharacterized protein</fullName>
    </submittedName>
</protein>
<sequence length="220" mass="22715">MVDVQLDRGQHPHIGGHQRPAQVPSASQVVTPPVLNNAEYGVGRVQKAIRAEGPSRAAPHALIPKLLQSSLAEHRRDKLITGGLVQDGPRVGQVQPLAAKRNLLLPGPQGPVAPVGLGVMFATGGEVHRVLAVGVEARAVAVVPQPALQLAAVEVGHLGEGQVGPVPYPFCTASAPRLGGVGHALTHRPLQAVGPQQVEVGGLEGIHAQKVPHQDVPPGN</sequence>
<comment type="caution">
    <text evidence="2">The sequence shown here is derived from an EMBL/GenBank/DDBJ whole genome shotgun (WGS) entry which is preliminary data.</text>
</comment>
<gene>
    <name evidence="2" type="ORF">Mlute_02339</name>
</gene>
<reference evidence="2 3" key="1">
    <citation type="submission" date="2018-08" db="EMBL/GenBank/DDBJ databases">
        <title>Meiothermus luteus KCTC 52599 genome sequencing project.</title>
        <authorList>
            <person name="Da Costa M.S."/>
            <person name="Albuquerque L."/>
            <person name="Raposo P."/>
            <person name="Froufe H.J.C."/>
            <person name="Barroso C.S."/>
            <person name="Egas C."/>
        </authorList>
    </citation>
    <scope>NUCLEOTIDE SEQUENCE [LARGE SCALE GENOMIC DNA]</scope>
    <source>
        <strain evidence="2 3">KCTC 52599</strain>
    </source>
</reference>
<accession>A0A399EIQ9</accession>
<dbReference type="Proteomes" id="UP000265800">
    <property type="component" value="Unassembled WGS sequence"/>
</dbReference>
<proteinExistence type="predicted"/>